<dbReference type="SUPFAM" id="SSF56801">
    <property type="entry name" value="Acetyl-CoA synthetase-like"/>
    <property type="match status" value="1"/>
</dbReference>
<dbReference type="InterPro" id="IPR045851">
    <property type="entry name" value="AMP-bd_C_sf"/>
</dbReference>
<dbReference type="Pfam" id="PF00550">
    <property type="entry name" value="PP-binding"/>
    <property type="match status" value="1"/>
</dbReference>
<sequence length="657" mass="69747">MKFRGQRIELGEIEAALLAVPGVSQAVALVVAGPTGEQLVGYAVPAPGQHLDPTALRAGLASALPSYMVPAVVTVLDALPLNTSGKLDRKALPAPVFEAQVFAAPVTVVEELVANVFAEVLGIERVGRDDDFFALGGNSLSATRVAARLGSALDTRVPVRLVFEAGSVAALASRVETSRSDADRPALTARPRPERIPLSLAQQRMWFLNQFDTTSPANNIPFAVRLTGALDIAALRAAIGDLVARHEVLRTVYPAVDGVGYQSVLPPSVVPDVPVIPIAEGEIEGWVPEFALRGFDVAAEVPLRIAVLEPETDVHVVVMVTHHIAADGASVAPLVRDLMTAYLAQEAGSAPTWAPLPVQYADYTLWQRALLGDEEDPQSVAAGQIAFWREALAGLPERLDLPADRPRPYTASGVGRTLAFDIPASTRAAAIRLARAQNSSEFMVVHAAFAALLARLSGTPDIAIGTPVAGRGERELDGLIGMFVNTLVLRTEIDPGESFTDLLARVKRTDLAAFSHAELPFERLVEVMDPVRAPSHHPLFQVALFFQNLEQAGLELPGIRVDELGIDGAIAKFDLQLTISPPEDESAPAAALFTYATDLFDESTVDAFAARFVRLLDALLADPERSVGDVGVLSAGELAGVVRGRNETAYPVSGGLL</sequence>
<dbReference type="RefSeq" id="WP_310408627.1">
    <property type="nucleotide sequence ID" value="NZ_JAVDWW010000026.1"/>
</dbReference>
<keyword evidence="3" id="KW-0597">Phosphoprotein</keyword>
<dbReference type="CDD" id="cd19540">
    <property type="entry name" value="LCL_NRPS-like"/>
    <property type="match status" value="1"/>
</dbReference>
<dbReference type="PANTHER" id="PTHR45527">
    <property type="entry name" value="NONRIBOSOMAL PEPTIDE SYNTHETASE"/>
    <property type="match status" value="1"/>
</dbReference>
<proteinExistence type="predicted"/>
<feature type="domain" description="Carrier" evidence="4">
    <location>
        <begin position="104"/>
        <end position="179"/>
    </location>
</feature>
<dbReference type="Pfam" id="PF00668">
    <property type="entry name" value="Condensation"/>
    <property type="match status" value="1"/>
</dbReference>
<evidence type="ECO:0000256" key="3">
    <source>
        <dbReference type="ARBA" id="ARBA00022553"/>
    </source>
</evidence>
<dbReference type="SUPFAM" id="SSF47336">
    <property type="entry name" value="ACP-like"/>
    <property type="match status" value="1"/>
</dbReference>
<dbReference type="InterPro" id="IPR023213">
    <property type="entry name" value="CAT-like_dom_sf"/>
</dbReference>
<dbReference type="InterPro" id="IPR020806">
    <property type="entry name" value="PKS_PP-bd"/>
</dbReference>
<keyword evidence="2" id="KW-0596">Phosphopantetheine</keyword>
<dbReference type="Pfam" id="PF13193">
    <property type="entry name" value="AMP-binding_C"/>
    <property type="match status" value="1"/>
</dbReference>
<dbReference type="InterPro" id="IPR001242">
    <property type="entry name" value="Condensation_dom"/>
</dbReference>
<dbReference type="Gene3D" id="3.30.559.10">
    <property type="entry name" value="Chloramphenicol acetyltransferase-like domain"/>
    <property type="match status" value="1"/>
</dbReference>
<organism evidence="5 6">
    <name type="scientific">Nocardia kruczakiae</name>
    <dbReference type="NCBI Taxonomy" id="261477"/>
    <lineage>
        <taxon>Bacteria</taxon>
        <taxon>Bacillati</taxon>
        <taxon>Actinomycetota</taxon>
        <taxon>Actinomycetes</taxon>
        <taxon>Mycobacteriales</taxon>
        <taxon>Nocardiaceae</taxon>
        <taxon>Nocardia</taxon>
    </lineage>
</organism>
<dbReference type="Gene3D" id="3.30.559.30">
    <property type="entry name" value="Nonribosomal peptide synthetase, condensation domain"/>
    <property type="match status" value="1"/>
</dbReference>
<dbReference type="Proteomes" id="UP001251217">
    <property type="component" value="Unassembled WGS sequence"/>
</dbReference>
<evidence type="ECO:0000313" key="6">
    <source>
        <dbReference type="Proteomes" id="UP001251217"/>
    </source>
</evidence>
<keyword evidence="6" id="KW-1185">Reference proteome</keyword>
<dbReference type="InterPro" id="IPR009081">
    <property type="entry name" value="PP-bd_ACP"/>
</dbReference>
<evidence type="ECO:0000313" key="5">
    <source>
        <dbReference type="EMBL" id="MDR7173084.1"/>
    </source>
</evidence>
<dbReference type="EMBL" id="JAVDWW010000026">
    <property type="protein sequence ID" value="MDR7173084.1"/>
    <property type="molecule type" value="Genomic_DNA"/>
</dbReference>
<dbReference type="Gene3D" id="3.30.300.30">
    <property type="match status" value="1"/>
</dbReference>
<dbReference type="SMART" id="SM00823">
    <property type="entry name" value="PKS_PP"/>
    <property type="match status" value="1"/>
</dbReference>
<accession>A0ABU1XR91</accession>
<dbReference type="PROSITE" id="PS00012">
    <property type="entry name" value="PHOSPHOPANTETHEINE"/>
    <property type="match status" value="1"/>
</dbReference>
<reference evidence="5 6" key="1">
    <citation type="submission" date="2023-07" db="EMBL/GenBank/DDBJ databases">
        <title>Sorghum-associated microbial communities from plants grown in Nebraska, USA.</title>
        <authorList>
            <person name="Schachtman D."/>
        </authorList>
    </citation>
    <scope>NUCLEOTIDE SEQUENCE [LARGE SCALE GENOMIC DNA]</scope>
    <source>
        <strain evidence="5 6">4272</strain>
    </source>
</reference>
<protein>
    <submittedName>
        <fullName evidence="5">Acyl carrier protein</fullName>
    </submittedName>
</protein>
<evidence type="ECO:0000256" key="2">
    <source>
        <dbReference type="ARBA" id="ARBA00022450"/>
    </source>
</evidence>
<name>A0ABU1XR91_9NOCA</name>
<comment type="caution">
    <text evidence="5">The sequence shown here is derived from an EMBL/GenBank/DDBJ whole genome shotgun (WGS) entry which is preliminary data.</text>
</comment>
<dbReference type="PROSITE" id="PS50075">
    <property type="entry name" value="CARRIER"/>
    <property type="match status" value="1"/>
</dbReference>
<evidence type="ECO:0000256" key="1">
    <source>
        <dbReference type="ARBA" id="ARBA00001957"/>
    </source>
</evidence>
<dbReference type="PANTHER" id="PTHR45527:SF1">
    <property type="entry name" value="FATTY ACID SYNTHASE"/>
    <property type="match status" value="1"/>
</dbReference>
<dbReference type="InterPro" id="IPR025110">
    <property type="entry name" value="AMP-bd_C"/>
</dbReference>
<comment type="cofactor">
    <cofactor evidence="1">
        <name>pantetheine 4'-phosphate</name>
        <dbReference type="ChEBI" id="CHEBI:47942"/>
    </cofactor>
</comment>
<dbReference type="Gene3D" id="1.10.1200.10">
    <property type="entry name" value="ACP-like"/>
    <property type="match status" value="1"/>
</dbReference>
<dbReference type="InterPro" id="IPR036736">
    <property type="entry name" value="ACP-like_sf"/>
</dbReference>
<gene>
    <name evidence="5" type="ORF">J2W56_006852</name>
</gene>
<dbReference type="SUPFAM" id="SSF52777">
    <property type="entry name" value="CoA-dependent acyltransferases"/>
    <property type="match status" value="2"/>
</dbReference>
<dbReference type="InterPro" id="IPR006162">
    <property type="entry name" value="Ppantetheine_attach_site"/>
</dbReference>
<feature type="non-terminal residue" evidence="5">
    <location>
        <position position="657"/>
    </location>
</feature>
<evidence type="ECO:0000259" key="4">
    <source>
        <dbReference type="PROSITE" id="PS50075"/>
    </source>
</evidence>